<dbReference type="Proteomes" id="UP001266305">
    <property type="component" value="Unassembled WGS sequence"/>
</dbReference>
<keyword evidence="2" id="KW-1185">Reference proteome</keyword>
<name>A0ABQ9UQA7_SAGOE</name>
<sequence length="103" mass="10924">MPGQEGMPTPRFRLSLVLIHGSEEGPPATPDGPTAAFLSQDNLPSGLAATWPDSKSKCLKCFLTQLLSSAVSSNPWLLSCLGPLHLVQCLAPPPHPTSHEREG</sequence>
<evidence type="ECO:0000313" key="2">
    <source>
        <dbReference type="Proteomes" id="UP001266305"/>
    </source>
</evidence>
<dbReference type="EMBL" id="JASSZA010000011">
    <property type="protein sequence ID" value="KAK2099271.1"/>
    <property type="molecule type" value="Genomic_DNA"/>
</dbReference>
<comment type="caution">
    <text evidence="1">The sequence shown here is derived from an EMBL/GenBank/DDBJ whole genome shotgun (WGS) entry which is preliminary data.</text>
</comment>
<protein>
    <submittedName>
        <fullName evidence="1">Uncharacterized protein</fullName>
    </submittedName>
</protein>
<organism evidence="1 2">
    <name type="scientific">Saguinus oedipus</name>
    <name type="common">Cotton-top tamarin</name>
    <name type="synonym">Oedipomidas oedipus</name>
    <dbReference type="NCBI Taxonomy" id="9490"/>
    <lineage>
        <taxon>Eukaryota</taxon>
        <taxon>Metazoa</taxon>
        <taxon>Chordata</taxon>
        <taxon>Craniata</taxon>
        <taxon>Vertebrata</taxon>
        <taxon>Euteleostomi</taxon>
        <taxon>Mammalia</taxon>
        <taxon>Eutheria</taxon>
        <taxon>Euarchontoglires</taxon>
        <taxon>Primates</taxon>
        <taxon>Haplorrhini</taxon>
        <taxon>Platyrrhini</taxon>
        <taxon>Cebidae</taxon>
        <taxon>Callitrichinae</taxon>
        <taxon>Saguinus</taxon>
    </lineage>
</organism>
<proteinExistence type="predicted"/>
<gene>
    <name evidence="1" type="ORF">P7K49_024722</name>
</gene>
<reference evidence="1 2" key="1">
    <citation type="submission" date="2023-05" db="EMBL/GenBank/DDBJ databases">
        <title>B98-5 Cell Line De Novo Hybrid Assembly: An Optical Mapping Approach.</title>
        <authorList>
            <person name="Kananen K."/>
            <person name="Auerbach J.A."/>
            <person name="Kautto E."/>
            <person name="Blachly J.S."/>
        </authorList>
    </citation>
    <scope>NUCLEOTIDE SEQUENCE [LARGE SCALE GENOMIC DNA]</scope>
    <source>
        <strain evidence="1">B95-8</strain>
        <tissue evidence="1">Cell line</tissue>
    </source>
</reference>
<accession>A0ABQ9UQA7</accession>
<evidence type="ECO:0000313" key="1">
    <source>
        <dbReference type="EMBL" id="KAK2099271.1"/>
    </source>
</evidence>